<dbReference type="InterPro" id="IPR019430">
    <property type="entry name" value="7TM_GPCR_serpentine_rcpt_Srx"/>
</dbReference>
<feature type="domain" description="7TM GPCR serpentine receptor class x (Srx)" evidence="2">
    <location>
        <begin position="8"/>
        <end position="265"/>
    </location>
</feature>
<evidence type="ECO:0000256" key="1">
    <source>
        <dbReference type="SAM" id="Phobius"/>
    </source>
</evidence>
<dbReference type="PANTHER" id="PTHR46611:SF7">
    <property type="entry name" value="7TM GPCR SERPENTINE RECEPTOR CLASS X (SRX) DOMAIN-CONTAINING PROTEIN"/>
    <property type="match status" value="1"/>
</dbReference>
<dbReference type="PANTHER" id="PTHR46611">
    <property type="entry name" value="SERPENTINE RECEPTOR, CLASS X-RELATED"/>
    <property type="match status" value="1"/>
</dbReference>
<name>A0A8S1H0S6_9PELO</name>
<dbReference type="SUPFAM" id="SSF81321">
    <property type="entry name" value="Family A G protein-coupled receptor-like"/>
    <property type="match status" value="1"/>
</dbReference>
<dbReference type="EMBL" id="CAJGYM010000005">
    <property type="protein sequence ID" value="CAD6186930.1"/>
    <property type="molecule type" value="Genomic_DNA"/>
</dbReference>
<keyword evidence="1" id="KW-1133">Transmembrane helix</keyword>
<organism evidence="3 4">
    <name type="scientific">Caenorhabditis auriculariae</name>
    <dbReference type="NCBI Taxonomy" id="2777116"/>
    <lineage>
        <taxon>Eukaryota</taxon>
        <taxon>Metazoa</taxon>
        <taxon>Ecdysozoa</taxon>
        <taxon>Nematoda</taxon>
        <taxon>Chromadorea</taxon>
        <taxon>Rhabditida</taxon>
        <taxon>Rhabditina</taxon>
        <taxon>Rhabditomorpha</taxon>
        <taxon>Rhabditoidea</taxon>
        <taxon>Rhabditidae</taxon>
        <taxon>Peloderinae</taxon>
        <taxon>Caenorhabditis</taxon>
    </lineage>
</organism>
<comment type="caution">
    <text evidence="3">The sequence shown here is derived from an EMBL/GenBank/DDBJ whole genome shotgun (WGS) entry which is preliminary data.</text>
</comment>
<feature type="transmembrane region" description="Helical" evidence="1">
    <location>
        <begin position="123"/>
        <end position="144"/>
    </location>
</feature>
<keyword evidence="1" id="KW-0812">Transmembrane</keyword>
<dbReference type="OrthoDB" id="5859343at2759"/>
<feature type="transmembrane region" description="Helical" evidence="1">
    <location>
        <begin position="80"/>
        <end position="102"/>
    </location>
</feature>
<keyword evidence="1" id="KW-0472">Membrane</keyword>
<feature type="transmembrane region" description="Helical" evidence="1">
    <location>
        <begin position="47"/>
        <end position="68"/>
    </location>
</feature>
<sequence length="287" mass="31829">MFGGVIFFLLSLIGVLINAFLLFLFLSDPAFSGDFYKLCVSKTISNLVVLLTHLLWVAPCSILNSYYISSIDFNLFVSQIGAVSFYFLGGLTQICMASNRFLITAFPSKIGQQKRTRYSMTMLGISWILALLSIAACFLARIAIFYDLHTLGYQSSDKDHATTFFATQLITFLITSAISCSINACTTVNLLKTGVSGLATDASMKRRKRNFRLFIQNVFQDAIPLIDVINTFAMNFVTGSLFATFSSTFTLILVHVLDGLTMFIFSWPSWVARKTSVLRVTAASSTH</sequence>
<gene>
    <name evidence="3" type="ORF">CAUJ_LOCUS2849</name>
</gene>
<evidence type="ECO:0000313" key="3">
    <source>
        <dbReference type="EMBL" id="CAD6186930.1"/>
    </source>
</evidence>
<evidence type="ECO:0000313" key="4">
    <source>
        <dbReference type="Proteomes" id="UP000835052"/>
    </source>
</evidence>
<protein>
    <recommendedName>
        <fullName evidence="2">7TM GPCR serpentine receptor class x (Srx) domain-containing protein</fullName>
    </recommendedName>
</protein>
<feature type="transmembrane region" description="Helical" evidence="1">
    <location>
        <begin position="241"/>
        <end position="265"/>
    </location>
</feature>
<feature type="transmembrane region" description="Helical" evidence="1">
    <location>
        <begin position="164"/>
        <end position="191"/>
    </location>
</feature>
<proteinExistence type="predicted"/>
<dbReference type="Pfam" id="PF10328">
    <property type="entry name" value="7TM_GPCR_Srx"/>
    <property type="match status" value="1"/>
</dbReference>
<accession>A0A8S1H0S6</accession>
<dbReference type="AlphaFoldDB" id="A0A8S1H0S6"/>
<evidence type="ECO:0000259" key="2">
    <source>
        <dbReference type="Pfam" id="PF10328"/>
    </source>
</evidence>
<dbReference type="Gene3D" id="1.20.1070.10">
    <property type="entry name" value="Rhodopsin 7-helix transmembrane proteins"/>
    <property type="match status" value="1"/>
</dbReference>
<keyword evidence="4" id="KW-1185">Reference proteome</keyword>
<reference evidence="3" key="1">
    <citation type="submission" date="2020-10" db="EMBL/GenBank/DDBJ databases">
        <authorList>
            <person name="Kikuchi T."/>
        </authorList>
    </citation>
    <scope>NUCLEOTIDE SEQUENCE</scope>
    <source>
        <strain evidence="3">NKZ352</strain>
    </source>
</reference>
<feature type="transmembrane region" description="Helical" evidence="1">
    <location>
        <begin position="6"/>
        <end position="26"/>
    </location>
</feature>
<feature type="transmembrane region" description="Helical" evidence="1">
    <location>
        <begin position="211"/>
        <end position="229"/>
    </location>
</feature>
<dbReference type="Proteomes" id="UP000835052">
    <property type="component" value="Unassembled WGS sequence"/>
</dbReference>